<dbReference type="GO" id="GO:0016042">
    <property type="term" value="P:lipid catabolic process"/>
    <property type="evidence" value="ECO:0007669"/>
    <property type="project" value="UniProtKB-KW"/>
</dbReference>
<evidence type="ECO:0000256" key="3">
    <source>
        <dbReference type="ARBA" id="ARBA00012027"/>
    </source>
</evidence>
<dbReference type="InterPro" id="IPR051406">
    <property type="entry name" value="PLD_domain"/>
</dbReference>
<evidence type="ECO:0000256" key="5">
    <source>
        <dbReference type="ARBA" id="ARBA00022963"/>
    </source>
</evidence>
<comment type="caution">
    <text evidence="8">The sequence shown here is derived from an EMBL/GenBank/DDBJ whole genome shotgun (WGS) entry which is preliminary data.</text>
</comment>
<dbReference type="GO" id="GO:0016891">
    <property type="term" value="F:RNA endonuclease activity producing 5'-phosphomonoesters, hydrolytic mechanism"/>
    <property type="evidence" value="ECO:0007669"/>
    <property type="project" value="TreeGrafter"/>
</dbReference>
<dbReference type="AlphaFoldDB" id="A0A660SA14"/>
<proteinExistence type="inferred from homology"/>
<evidence type="ECO:0000256" key="6">
    <source>
        <dbReference type="ARBA" id="ARBA00023098"/>
    </source>
</evidence>
<keyword evidence="5" id="KW-0442">Lipid degradation</keyword>
<evidence type="ECO:0000313" key="9">
    <source>
        <dbReference type="Proteomes" id="UP000282321"/>
    </source>
</evidence>
<dbReference type="InterPro" id="IPR025202">
    <property type="entry name" value="PLD-like_dom"/>
</dbReference>
<dbReference type="Pfam" id="PF13091">
    <property type="entry name" value="PLDc_2"/>
    <property type="match status" value="1"/>
</dbReference>
<dbReference type="InterPro" id="IPR001736">
    <property type="entry name" value="PLipase_D/transphosphatidylase"/>
</dbReference>
<feature type="domain" description="PLD phosphodiesterase" evidence="7">
    <location>
        <begin position="129"/>
        <end position="156"/>
    </location>
</feature>
<evidence type="ECO:0000313" key="8">
    <source>
        <dbReference type="EMBL" id="RKX67628.1"/>
    </source>
</evidence>
<evidence type="ECO:0000256" key="1">
    <source>
        <dbReference type="ARBA" id="ARBA00000798"/>
    </source>
</evidence>
<comment type="catalytic activity">
    <reaction evidence="1">
        <text>a 1,2-diacyl-sn-glycero-3-phosphocholine + H2O = a 1,2-diacyl-sn-glycero-3-phosphate + choline + H(+)</text>
        <dbReference type="Rhea" id="RHEA:14445"/>
        <dbReference type="ChEBI" id="CHEBI:15354"/>
        <dbReference type="ChEBI" id="CHEBI:15377"/>
        <dbReference type="ChEBI" id="CHEBI:15378"/>
        <dbReference type="ChEBI" id="CHEBI:57643"/>
        <dbReference type="ChEBI" id="CHEBI:58608"/>
        <dbReference type="EC" id="3.1.4.4"/>
    </reaction>
</comment>
<comment type="similarity">
    <text evidence="2">Belongs to the phospholipase D family.</text>
</comment>
<evidence type="ECO:0000259" key="7">
    <source>
        <dbReference type="PROSITE" id="PS50035"/>
    </source>
</evidence>
<dbReference type="EMBL" id="QNBC01000015">
    <property type="protein sequence ID" value="RKX67628.1"/>
    <property type="molecule type" value="Genomic_DNA"/>
</dbReference>
<reference evidence="8 9" key="1">
    <citation type="submission" date="2018-06" db="EMBL/GenBank/DDBJ databases">
        <title>Extensive metabolic versatility and redundancy in microbially diverse, dynamic hydrothermal sediments.</title>
        <authorList>
            <person name="Dombrowski N."/>
            <person name="Teske A."/>
            <person name="Baker B.J."/>
        </authorList>
    </citation>
    <scope>NUCLEOTIDE SEQUENCE [LARGE SCALE GENOMIC DNA]</scope>
    <source>
        <strain evidence="8">B35_G9</strain>
    </source>
</reference>
<accession>A0A660SA14</accession>
<dbReference type="Gene3D" id="3.30.870.10">
    <property type="entry name" value="Endonuclease Chain A"/>
    <property type="match status" value="1"/>
</dbReference>
<evidence type="ECO:0000256" key="4">
    <source>
        <dbReference type="ARBA" id="ARBA00022801"/>
    </source>
</evidence>
<dbReference type="GO" id="GO:0004630">
    <property type="term" value="F:phospholipase D activity"/>
    <property type="evidence" value="ECO:0007669"/>
    <property type="project" value="UniProtKB-EC"/>
</dbReference>
<dbReference type="SMART" id="SM00155">
    <property type="entry name" value="PLDc"/>
    <property type="match status" value="1"/>
</dbReference>
<keyword evidence="4" id="KW-0378">Hydrolase</keyword>
<dbReference type="EC" id="3.1.4.4" evidence="3"/>
<name>A0A660SA14_UNCT6</name>
<dbReference type="Proteomes" id="UP000282321">
    <property type="component" value="Unassembled WGS sequence"/>
</dbReference>
<keyword evidence="6" id="KW-0443">Lipid metabolism</keyword>
<dbReference type="PROSITE" id="PS51257">
    <property type="entry name" value="PROKAR_LIPOPROTEIN"/>
    <property type="match status" value="1"/>
</dbReference>
<dbReference type="SUPFAM" id="SSF56024">
    <property type="entry name" value="Phospholipase D/nuclease"/>
    <property type="match status" value="1"/>
</dbReference>
<sequence length="192" mass="21545">MIGKMRINRLFPIILIFLVGCEIGGNKTQNSTSPTYITVNNRDYFFNVDTLLKGAHSYIHIVMYEMTNSSDSLSKIELLKRDLINKAQADVDVKVILEHSSDNYSLNSYNSDAKTYLEGGGVKVVFDSDAITTHSKLIIVDGRVIVIGSTNWSTSAIEYNNETSIMIDDENIASIYENYFENLWLNYGGSSD</sequence>
<protein>
    <recommendedName>
        <fullName evidence="3">phospholipase D</fullName>
        <ecNumber evidence="3">3.1.4.4</ecNumber>
    </recommendedName>
</protein>
<gene>
    <name evidence="8" type="ORF">DRP44_02005</name>
</gene>
<dbReference type="PROSITE" id="PS50035">
    <property type="entry name" value="PLD"/>
    <property type="match status" value="1"/>
</dbReference>
<organism evidence="8 9">
    <name type="scientific">candidate division TA06 bacterium</name>
    <dbReference type="NCBI Taxonomy" id="2250710"/>
    <lineage>
        <taxon>Bacteria</taxon>
        <taxon>Bacteria division TA06</taxon>
    </lineage>
</organism>
<evidence type="ECO:0000256" key="2">
    <source>
        <dbReference type="ARBA" id="ARBA00008664"/>
    </source>
</evidence>
<dbReference type="PANTHER" id="PTHR43856">
    <property type="entry name" value="CARDIOLIPIN HYDROLASE"/>
    <property type="match status" value="1"/>
</dbReference>
<dbReference type="GO" id="GO:0006793">
    <property type="term" value="P:phosphorus metabolic process"/>
    <property type="evidence" value="ECO:0007669"/>
    <property type="project" value="UniProtKB-ARBA"/>
</dbReference>
<dbReference type="PANTHER" id="PTHR43856:SF1">
    <property type="entry name" value="MITOCHONDRIAL CARDIOLIPIN HYDROLASE"/>
    <property type="match status" value="1"/>
</dbReference>